<dbReference type="InterPro" id="IPR038377">
    <property type="entry name" value="Na/Glc_symporter_sf"/>
</dbReference>
<feature type="transmembrane region" description="Helical" evidence="12">
    <location>
        <begin position="371"/>
        <end position="389"/>
    </location>
</feature>
<dbReference type="Gene3D" id="1.20.1730.10">
    <property type="entry name" value="Sodium/glucose cotransporter"/>
    <property type="match status" value="1"/>
</dbReference>
<gene>
    <name evidence="13" type="ORF">I0Q91_00105</name>
</gene>
<dbReference type="NCBIfam" id="TIGR00813">
    <property type="entry name" value="sss"/>
    <property type="match status" value="1"/>
</dbReference>
<accession>A0A931ARD3</accession>
<keyword evidence="5 12" id="KW-0812">Transmembrane</keyword>
<evidence type="ECO:0000256" key="9">
    <source>
        <dbReference type="ARBA" id="ARBA00023136"/>
    </source>
</evidence>
<organism evidence="13 14">
    <name type="scientific">Halonatronomonas betaini</name>
    <dbReference type="NCBI Taxonomy" id="2778430"/>
    <lineage>
        <taxon>Bacteria</taxon>
        <taxon>Bacillati</taxon>
        <taxon>Bacillota</taxon>
        <taxon>Clostridia</taxon>
        <taxon>Halanaerobiales</taxon>
        <taxon>Halarsenatibacteraceae</taxon>
        <taxon>Halonatronomonas</taxon>
    </lineage>
</organism>
<feature type="transmembrane region" description="Helical" evidence="12">
    <location>
        <begin position="425"/>
        <end position="442"/>
    </location>
</feature>
<evidence type="ECO:0000256" key="10">
    <source>
        <dbReference type="ARBA" id="ARBA00023201"/>
    </source>
</evidence>
<evidence type="ECO:0000313" key="14">
    <source>
        <dbReference type="Proteomes" id="UP000621436"/>
    </source>
</evidence>
<keyword evidence="14" id="KW-1185">Reference proteome</keyword>
<dbReference type="PANTHER" id="PTHR42985">
    <property type="entry name" value="SODIUM-COUPLED MONOCARBOXYLATE TRANSPORTER"/>
    <property type="match status" value="1"/>
</dbReference>
<name>A0A931ARD3_9FIRM</name>
<feature type="transmembrane region" description="Helical" evidence="12">
    <location>
        <begin position="147"/>
        <end position="169"/>
    </location>
</feature>
<feature type="transmembrane region" description="Helical" evidence="12">
    <location>
        <begin position="271"/>
        <end position="296"/>
    </location>
</feature>
<keyword evidence="10" id="KW-0739">Sodium transport</keyword>
<keyword evidence="9 12" id="KW-0472">Membrane</keyword>
<keyword evidence="3" id="KW-0813">Transport</keyword>
<feature type="transmembrane region" description="Helical" evidence="12">
    <location>
        <begin position="181"/>
        <end position="201"/>
    </location>
</feature>
<dbReference type="InterPro" id="IPR001734">
    <property type="entry name" value="Na/solute_symporter"/>
</dbReference>
<dbReference type="PROSITE" id="PS50283">
    <property type="entry name" value="NA_SOLUT_SYMP_3"/>
    <property type="match status" value="1"/>
</dbReference>
<dbReference type="GO" id="GO:0015293">
    <property type="term" value="F:symporter activity"/>
    <property type="evidence" value="ECO:0007669"/>
    <property type="project" value="TreeGrafter"/>
</dbReference>
<feature type="transmembrane region" description="Helical" evidence="12">
    <location>
        <begin position="316"/>
        <end position="336"/>
    </location>
</feature>
<feature type="transmembrane region" description="Helical" evidence="12">
    <location>
        <begin position="232"/>
        <end position="250"/>
    </location>
</feature>
<dbReference type="Pfam" id="PF00474">
    <property type="entry name" value="SSF"/>
    <property type="match status" value="1"/>
</dbReference>
<evidence type="ECO:0000256" key="8">
    <source>
        <dbReference type="ARBA" id="ARBA00023065"/>
    </source>
</evidence>
<evidence type="ECO:0000256" key="3">
    <source>
        <dbReference type="ARBA" id="ARBA00022448"/>
    </source>
</evidence>
<dbReference type="AlphaFoldDB" id="A0A931ARD3"/>
<feature type="transmembrane region" description="Helical" evidence="12">
    <location>
        <begin position="448"/>
        <end position="470"/>
    </location>
</feature>
<evidence type="ECO:0000256" key="2">
    <source>
        <dbReference type="ARBA" id="ARBA00006434"/>
    </source>
</evidence>
<protein>
    <submittedName>
        <fullName evidence="13">Sodium/solute symporter</fullName>
    </submittedName>
</protein>
<evidence type="ECO:0000256" key="11">
    <source>
        <dbReference type="RuleBase" id="RU362091"/>
    </source>
</evidence>
<evidence type="ECO:0000256" key="12">
    <source>
        <dbReference type="SAM" id="Phobius"/>
    </source>
</evidence>
<comment type="caution">
    <text evidence="13">The sequence shown here is derived from an EMBL/GenBank/DDBJ whole genome shotgun (WGS) entry which is preliminary data.</text>
</comment>
<feature type="transmembrane region" description="Helical" evidence="12">
    <location>
        <begin position="512"/>
        <end position="531"/>
    </location>
</feature>
<evidence type="ECO:0000256" key="1">
    <source>
        <dbReference type="ARBA" id="ARBA00004651"/>
    </source>
</evidence>
<keyword evidence="7" id="KW-0915">Sodium</keyword>
<keyword evidence="6 12" id="KW-1133">Transmembrane helix</keyword>
<dbReference type="EMBL" id="JADPIE010000001">
    <property type="protein sequence ID" value="MBF8435465.1"/>
    <property type="molecule type" value="Genomic_DNA"/>
</dbReference>
<comment type="subcellular location">
    <subcellularLocation>
        <location evidence="1">Cell membrane</location>
        <topology evidence="1">Multi-pass membrane protein</topology>
    </subcellularLocation>
</comment>
<proteinExistence type="inferred from homology"/>
<evidence type="ECO:0000256" key="7">
    <source>
        <dbReference type="ARBA" id="ARBA00023053"/>
    </source>
</evidence>
<dbReference type="PANTHER" id="PTHR42985:SF47">
    <property type="entry name" value="INTEGRAL MEMBRANE TRANSPORT PROTEIN"/>
    <property type="match status" value="1"/>
</dbReference>
<dbReference type="InterPro" id="IPR051163">
    <property type="entry name" value="Sodium:Solute_Symporter_SSF"/>
</dbReference>
<evidence type="ECO:0000256" key="6">
    <source>
        <dbReference type="ARBA" id="ARBA00022989"/>
    </source>
</evidence>
<comment type="similarity">
    <text evidence="2 11">Belongs to the sodium:solute symporter (SSF) (TC 2.A.21) family.</text>
</comment>
<feature type="transmembrane region" description="Helical" evidence="12">
    <location>
        <begin position="73"/>
        <end position="98"/>
    </location>
</feature>
<feature type="transmembrane region" description="Helical" evidence="12">
    <location>
        <begin position="6"/>
        <end position="23"/>
    </location>
</feature>
<dbReference type="Proteomes" id="UP000621436">
    <property type="component" value="Unassembled WGS sequence"/>
</dbReference>
<keyword evidence="8" id="KW-0406">Ion transport</keyword>
<feature type="transmembrane region" description="Helical" evidence="12">
    <location>
        <begin position="401"/>
        <end position="418"/>
    </location>
</feature>
<feature type="transmembrane region" description="Helical" evidence="12">
    <location>
        <begin position="44"/>
        <end position="67"/>
    </location>
</feature>
<dbReference type="GO" id="GO:0006814">
    <property type="term" value="P:sodium ion transport"/>
    <property type="evidence" value="ECO:0007669"/>
    <property type="project" value="UniProtKB-KW"/>
</dbReference>
<evidence type="ECO:0000256" key="5">
    <source>
        <dbReference type="ARBA" id="ARBA00022692"/>
    </source>
</evidence>
<dbReference type="GO" id="GO:0005886">
    <property type="term" value="C:plasma membrane"/>
    <property type="evidence" value="ECO:0007669"/>
    <property type="project" value="UniProtKB-SubCell"/>
</dbReference>
<feature type="transmembrane region" description="Helical" evidence="12">
    <location>
        <begin position="119"/>
        <end position="141"/>
    </location>
</feature>
<sequence>MSISNLDWLVIVFFIVFIIWLGVKLGKSNETKDDYFKGGRTFKWWAIGLSVIATQVSAVTFIGAPGWAYQEGLFSIVLNLNIPLVMWFIGGVLAPFFYNSGVTSVYEYLEERFGPLTRTLMSVAFIFKMIMVVGTLVYAPALVLSSITILPLNATIAIMTVISIAYTILGGIKAVIWTDVIQMLILWAGLILSFIIVIRTVPYNFMEVMSLASDAGRLSALDFNLSLSTPNTVWAGLMGGTILHLSYFGVDQAQVQRVLTAKSMKNVKYSLWFSGVVALFQMFIFLLMGSILYVYFEGQAFSNPNNVFLDFAINNLPSGVLGLIVAAIFASAMSSIDSALNSISAVFVKDIYEKWINPEAKSNDSLRVSRIITLVWGIFIAFFAFLVSNTELSILEAISKYGSYMLGSMLGVFILGFYTKKANQIGSSIGLISGILVVAQVAQNTEVFWMWNNLIGVTVTLVIGYLISLITGGEEKEIGKLTIKGQKQYFEEENLEESKDNIYIMPGKFEKASYALLAYFVIAFILLYLLGA</sequence>
<evidence type="ECO:0000256" key="4">
    <source>
        <dbReference type="ARBA" id="ARBA00022475"/>
    </source>
</evidence>
<keyword evidence="4" id="KW-1003">Cell membrane</keyword>
<evidence type="ECO:0000313" key="13">
    <source>
        <dbReference type="EMBL" id="MBF8435465.1"/>
    </source>
</evidence>
<reference evidence="13" key="1">
    <citation type="submission" date="2020-11" db="EMBL/GenBank/DDBJ databases">
        <title>Halonatronomonas betainensis gen. nov., sp. nov. a novel haloalkaliphilic representative of the family Halanaerobiacae capable of betaine degradation.</title>
        <authorList>
            <person name="Boltyanskaya Y."/>
            <person name="Kevbrin V."/>
            <person name="Detkova E."/>
            <person name="Grouzdev D.S."/>
            <person name="Koziaeva V."/>
            <person name="Zhilina T."/>
        </authorList>
    </citation>
    <scope>NUCLEOTIDE SEQUENCE</scope>
    <source>
        <strain evidence="13">Z-7014</strain>
    </source>
</reference>